<comment type="subcellular location">
    <subcellularLocation>
        <location evidence="1">Secreted</location>
    </subcellularLocation>
</comment>
<keyword evidence="7" id="KW-1185">Reference proteome</keyword>
<dbReference type="Gene3D" id="2.60.40.3330">
    <property type="match status" value="1"/>
</dbReference>
<dbReference type="PANTHER" id="PTHR21700:SF24">
    <property type="entry name" value="TRANSTHYRETIN-LIKE FAMILY PROTEIN"/>
    <property type="match status" value="1"/>
</dbReference>
<dbReference type="InterPro" id="IPR001534">
    <property type="entry name" value="Transthyretin-like"/>
</dbReference>
<evidence type="ECO:0000313" key="6">
    <source>
        <dbReference type="EMBL" id="KAK5983137.1"/>
    </source>
</evidence>
<dbReference type="GO" id="GO:0009986">
    <property type="term" value="C:cell surface"/>
    <property type="evidence" value="ECO:0007669"/>
    <property type="project" value="InterPro"/>
</dbReference>
<keyword evidence="3" id="KW-0964">Secreted</keyword>
<evidence type="ECO:0000256" key="3">
    <source>
        <dbReference type="ARBA" id="ARBA00022525"/>
    </source>
</evidence>
<comment type="similarity">
    <text evidence="2">Belongs to the nematode transthyretin-like family.</text>
</comment>
<evidence type="ECO:0000256" key="5">
    <source>
        <dbReference type="SAM" id="SignalP"/>
    </source>
</evidence>
<organism evidence="6 7">
    <name type="scientific">Trichostrongylus colubriformis</name>
    <name type="common">Black scour worm</name>
    <dbReference type="NCBI Taxonomy" id="6319"/>
    <lineage>
        <taxon>Eukaryota</taxon>
        <taxon>Metazoa</taxon>
        <taxon>Ecdysozoa</taxon>
        <taxon>Nematoda</taxon>
        <taxon>Chromadorea</taxon>
        <taxon>Rhabditida</taxon>
        <taxon>Rhabditina</taxon>
        <taxon>Rhabditomorpha</taxon>
        <taxon>Strongyloidea</taxon>
        <taxon>Trichostrongylidae</taxon>
        <taxon>Trichostrongylus</taxon>
    </lineage>
</organism>
<dbReference type="InterPro" id="IPR038479">
    <property type="entry name" value="Transthyretin-like_sf"/>
</dbReference>
<dbReference type="Pfam" id="PF01060">
    <property type="entry name" value="TTR-52"/>
    <property type="match status" value="1"/>
</dbReference>
<dbReference type="EMBL" id="WIXE01004323">
    <property type="protein sequence ID" value="KAK5983137.1"/>
    <property type="molecule type" value="Genomic_DNA"/>
</dbReference>
<gene>
    <name evidence="6" type="ORF">GCK32_010836</name>
</gene>
<evidence type="ECO:0000313" key="7">
    <source>
        <dbReference type="Proteomes" id="UP001331761"/>
    </source>
</evidence>
<keyword evidence="4 5" id="KW-0732">Signal</keyword>
<protein>
    <submittedName>
        <fullName evidence="6">TransThyretin family domain</fullName>
    </submittedName>
</protein>
<feature type="signal peptide" evidence="5">
    <location>
        <begin position="1"/>
        <end position="17"/>
    </location>
</feature>
<dbReference type="PANTHER" id="PTHR21700">
    <property type="entry name" value="TRANSTHYRETIN-LIKE FAMILY PROTEIN-RELATED"/>
    <property type="match status" value="1"/>
</dbReference>
<evidence type="ECO:0000256" key="1">
    <source>
        <dbReference type="ARBA" id="ARBA00004613"/>
    </source>
</evidence>
<reference evidence="6 7" key="1">
    <citation type="submission" date="2019-10" db="EMBL/GenBank/DDBJ databases">
        <title>Assembly and Annotation for the nematode Trichostrongylus colubriformis.</title>
        <authorList>
            <person name="Martin J."/>
        </authorList>
    </citation>
    <scope>NUCLEOTIDE SEQUENCE [LARGE SCALE GENOMIC DNA]</scope>
    <source>
        <strain evidence="6">G859</strain>
        <tissue evidence="6">Whole worm</tissue>
    </source>
</reference>
<sequence>MHPTFILMLTLFPLCDSIFGIGRLQSIAVEGTLNCNGQPMKDVKVKLYDKGLIFDSKLDQKRTNGQGRFRVSGSKREITRIDPKVNIYHKCDYKGPCYKKISLDIPKKYITKGDKPFQTYNIGDLNLASKFKGQTIDCIN</sequence>
<comment type="caution">
    <text evidence="6">The sequence shown here is derived from an EMBL/GenBank/DDBJ whole genome shotgun (WGS) entry which is preliminary data.</text>
</comment>
<dbReference type="AlphaFoldDB" id="A0AAN8FQE6"/>
<name>A0AAN8FQE6_TRICO</name>
<evidence type="ECO:0000256" key="4">
    <source>
        <dbReference type="ARBA" id="ARBA00022729"/>
    </source>
</evidence>
<evidence type="ECO:0000256" key="2">
    <source>
        <dbReference type="ARBA" id="ARBA00010112"/>
    </source>
</evidence>
<feature type="chain" id="PRO_5042837946" evidence="5">
    <location>
        <begin position="18"/>
        <end position="140"/>
    </location>
</feature>
<accession>A0AAN8FQE6</accession>
<proteinExistence type="inferred from homology"/>
<dbReference type="Proteomes" id="UP001331761">
    <property type="component" value="Unassembled WGS sequence"/>
</dbReference>
<dbReference type="GO" id="GO:0005576">
    <property type="term" value="C:extracellular region"/>
    <property type="evidence" value="ECO:0007669"/>
    <property type="project" value="UniProtKB-SubCell"/>
</dbReference>